<gene>
    <name evidence="2" type="ORF">KGQ19_05025</name>
</gene>
<keyword evidence="3" id="KW-1185">Reference proteome</keyword>
<evidence type="ECO:0000313" key="2">
    <source>
        <dbReference type="EMBL" id="MBS2546226.1"/>
    </source>
</evidence>
<dbReference type="RefSeq" id="WP_212007876.1">
    <property type="nucleotide sequence ID" value="NZ_JAAFYZ010000010.1"/>
</dbReference>
<evidence type="ECO:0000256" key="1">
    <source>
        <dbReference type="SAM" id="MobiDB-lite"/>
    </source>
</evidence>
<evidence type="ECO:0008006" key="4">
    <source>
        <dbReference type="Google" id="ProtNLM"/>
    </source>
</evidence>
<organism evidence="2 3">
    <name type="scientific">Catenulispora pinistramenti</name>
    <dbReference type="NCBI Taxonomy" id="2705254"/>
    <lineage>
        <taxon>Bacteria</taxon>
        <taxon>Bacillati</taxon>
        <taxon>Actinomycetota</taxon>
        <taxon>Actinomycetes</taxon>
        <taxon>Catenulisporales</taxon>
        <taxon>Catenulisporaceae</taxon>
        <taxon>Catenulispora</taxon>
    </lineage>
</organism>
<feature type="region of interest" description="Disordered" evidence="1">
    <location>
        <begin position="26"/>
        <end position="46"/>
    </location>
</feature>
<sequence length="185" mass="20236">MTVVVRLYRENSAMLPEPEVLFKTPTANLGSNGAAQHPDKRKAGGHGPTLADEVCFLLNVQPEDQAPAGPHSPPQWWGKFAAAVHRWEVLTRKAAPVPVMRGPRGGIKLSPRFCEWLMGLPEGWVTEVPDVHVNEQLARIGNGVVPAQAYAAFKLLLETDERWNRTGSPGTRQPDRVDEVLPAAA</sequence>
<accession>A0ABS5KIK7</accession>
<comment type="caution">
    <text evidence="2">The sequence shown here is derived from an EMBL/GenBank/DDBJ whole genome shotgun (WGS) entry which is preliminary data.</text>
</comment>
<feature type="region of interest" description="Disordered" evidence="1">
    <location>
        <begin position="163"/>
        <end position="185"/>
    </location>
</feature>
<name>A0ABS5KIK7_9ACTN</name>
<reference evidence="2 3" key="1">
    <citation type="submission" date="2020-02" db="EMBL/GenBank/DDBJ databases">
        <title>Acidophilic actinobacteria isolated from forest soil.</title>
        <authorList>
            <person name="Golinska P."/>
        </authorList>
    </citation>
    <scope>NUCLEOTIDE SEQUENCE [LARGE SCALE GENOMIC DNA]</scope>
    <source>
        <strain evidence="2 3">NL8</strain>
    </source>
</reference>
<dbReference type="InterPro" id="IPR029063">
    <property type="entry name" value="SAM-dependent_MTases_sf"/>
</dbReference>
<dbReference type="EMBL" id="JAAFYZ010000010">
    <property type="protein sequence ID" value="MBS2546226.1"/>
    <property type="molecule type" value="Genomic_DNA"/>
</dbReference>
<dbReference type="SUPFAM" id="SSF53335">
    <property type="entry name" value="S-adenosyl-L-methionine-dependent methyltransferases"/>
    <property type="match status" value="1"/>
</dbReference>
<proteinExistence type="predicted"/>
<evidence type="ECO:0000313" key="3">
    <source>
        <dbReference type="Proteomes" id="UP000730482"/>
    </source>
</evidence>
<dbReference type="Proteomes" id="UP000730482">
    <property type="component" value="Unassembled WGS sequence"/>
</dbReference>
<protein>
    <recommendedName>
        <fullName evidence="4">DNA (cytosine-5-)-methyltransferase</fullName>
    </recommendedName>
</protein>